<dbReference type="RefSeq" id="WP_155477147.1">
    <property type="nucleotide sequence ID" value="NZ_WNKU01000018.1"/>
</dbReference>
<gene>
    <name evidence="2" type="ORF">GJ688_13860</name>
</gene>
<dbReference type="AlphaFoldDB" id="A0A6I3SP81"/>
<sequence length="91" mass="10524">MSKVWKYRPNANGDLLKIMVEDGEEVAMKPMTSLELLALGYERLNQEREAKEKKEEKQQTTVVPLKEADANDSLSLLRRGYELSEQQRRNG</sequence>
<protein>
    <submittedName>
        <fullName evidence="2">Uncharacterized protein</fullName>
    </submittedName>
</protein>
<feature type="region of interest" description="Disordered" evidence="1">
    <location>
        <begin position="47"/>
        <end position="69"/>
    </location>
</feature>
<keyword evidence="3" id="KW-1185">Reference proteome</keyword>
<proteinExistence type="predicted"/>
<organism evidence="2 3">
    <name type="scientific">Heliobacterium mobile</name>
    <name type="common">Heliobacillus mobilis</name>
    <dbReference type="NCBI Taxonomy" id="28064"/>
    <lineage>
        <taxon>Bacteria</taxon>
        <taxon>Bacillati</taxon>
        <taxon>Bacillota</taxon>
        <taxon>Clostridia</taxon>
        <taxon>Eubacteriales</taxon>
        <taxon>Heliobacteriaceae</taxon>
        <taxon>Heliobacterium</taxon>
    </lineage>
</organism>
<evidence type="ECO:0000313" key="2">
    <source>
        <dbReference type="EMBL" id="MTV50057.1"/>
    </source>
</evidence>
<dbReference type="OrthoDB" id="2084410at2"/>
<evidence type="ECO:0000256" key="1">
    <source>
        <dbReference type="SAM" id="MobiDB-lite"/>
    </source>
</evidence>
<dbReference type="EMBL" id="WNKU01000018">
    <property type="protein sequence ID" value="MTV50057.1"/>
    <property type="molecule type" value="Genomic_DNA"/>
</dbReference>
<evidence type="ECO:0000313" key="3">
    <source>
        <dbReference type="Proteomes" id="UP000430670"/>
    </source>
</evidence>
<dbReference type="Proteomes" id="UP000430670">
    <property type="component" value="Unassembled WGS sequence"/>
</dbReference>
<accession>A0A6I3SP81</accession>
<reference evidence="2 3" key="1">
    <citation type="submission" date="2019-11" db="EMBL/GenBank/DDBJ databases">
        <title>Whole-genome sequence of a the green, strictly anaerobic photosynthetic bacterium Heliobacillus mobilis DSM 6151.</title>
        <authorList>
            <person name="Kyndt J.A."/>
            <person name="Meyer T.E."/>
        </authorList>
    </citation>
    <scope>NUCLEOTIDE SEQUENCE [LARGE SCALE GENOMIC DNA]</scope>
    <source>
        <strain evidence="2 3">DSM 6151</strain>
    </source>
</reference>
<feature type="compositionally biased region" description="Basic and acidic residues" evidence="1">
    <location>
        <begin position="47"/>
        <end position="58"/>
    </location>
</feature>
<name>A0A6I3SP81_HELMO</name>
<comment type="caution">
    <text evidence="2">The sequence shown here is derived from an EMBL/GenBank/DDBJ whole genome shotgun (WGS) entry which is preliminary data.</text>
</comment>